<feature type="signal peptide" evidence="1">
    <location>
        <begin position="1"/>
        <end position="28"/>
    </location>
</feature>
<dbReference type="Proteomes" id="UP000219111">
    <property type="component" value="Unassembled WGS sequence"/>
</dbReference>
<evidence type="ECO:0000313" key="3">
    <source>
        <dbReference type="Proteomes" id="UP000219111"/>
    </source>
</evidence>
<sequence>MRILCALLRLTLIAVFLAALGTAAPVVAAPPACPHHGTDCMKDMGGMPSLSASHHTDPAAPDGCLHHCLSASLTPEPVQPAERAERISRLFPPAVPVLLALVSPEPEGPPPRV</sequence>
<protein>
    <submittedName>
        <fullName evidence="2">Uncharacterized protein</fullName>
    </submittedName>
</protein>
<keyword evidence="1" id="KW-0732">Signal</keyword>
<evidence type="ECO:0000256" key="1">
    <source>
        <dbReference type="SAM" id="SignalP"/>
    </source>
</evidence>
<reference evidence="3" key="1">
    <citation type="submission" date="2017-08" db="EMBL/GenBank/DDBJ databases">
        <authorList>
            <person name="Varghese N."/>
            <person name="Submissions S."/>
        </authorList>
    </citation>
    <scope>NUCLEOTIDE SEQUENCE [LARGE SCALE GENOMIC DNA]</scope>
    <source>
        <strain evidence="3">JA276</strain>
    </source>
</reference>
<evidence type="ECO:0000313" key="2">
    <source>
        <dbReference type="EMBL" id="SOC14502.1"/>
    </source>
</evidence>
<dbReference type="EMBL" id="OBMT01000012">
    <property type="protein sequence ID" value="SOC14502.1"/>
    <property type="molecule type" value="Genomic_DNA"/>
</dbReference>
<proteinExistence type="predicted"/>
<dbReference type="AlphaFoldDB" id="A0A285T139"/>
<dbReference type="OrthoDB" id="9981339at2"/>
<keyword evidence="3" id="KW-1185">Reference proteome</keyword>
<organism evidence="2 3">
    <name type="scientific">Rhodobacter maris</name>
    <dbReference type="NCBI Taxonomy" id="446682"/>
    <lineage>
        <taxon>Bacteria</taxon>
        <taxon>Pseudomonadati</taxon>
        <taxon>Pseudomonadota</taxon>
        <taxon>Alphaproteobacteria</taxon>
        <taxon>Rhodobacterales</taxon>
        <taxon>Rhodobacter group</taxon>
        <taxon>Rhodobacter</taxon>
    </lineage>
</organism>
<dbReference type="RefSeq" id="WP_097070825.1">
    <property type="nucleotide sequence ID" value="NZ_OBMT01000012.1"/>
</dbReference>
<gene>
    <name evidence="2" type="ORF">SAMN05877831_11230</name>
</gene>
<feature type="chain" id="PRO_5011995728" evidence="1">
    <location>
        <begin position="29"/>
        <end position="113"/>
    </location>
</feature>
<name>A0A285T139_9RHOB</name>
<accession>A0A285T139</accession>